<evidence type="ECO:0000256" key="3">
    <source>
        <dbReference type="ARBA" id="ARBA00023163"/>
    </source>
</evidence>
<dbReference type="InterPro" id="IPR003313">
    <property type="entry name" value="AraC-bd"/>
</dbReference>
<keyword evidence="3" id="KW-0804">Transcription</keyword>
<keyword evidence="2" id="KW-0238">DNA-binding</keyword>
<dbReference type="Gene3D" id="3.40.50.1980">
    <property type="entry name" value="Nitrogenase molybdenum iron protein domain"/>
    <property type="match status" value="2"/>
</dbReference>
<dbReference type="PROSITE" id="PS01124">
    <property type="entry name" value="HTH_ARAC_FAMILY_2"/>
    <property type="match status" value="1"/>
</dbReference>
<dbReference type="PROSITE" id="PS00041">
    <property type="entry name" value="HTH_ARAC_FAMILY_1"/>
    <property type="match status" value="1"/>
</dbReference>
<name>A0AAU8N6U7_9BACL</name>
<proteinExistence type="predicted"/>
<dbReference type="SUPFAM" id="SSF53807">
    <property type="entry name" value="Helical backbone' metal receptor"/>
    <property type="match status" value="1"/>
</dbReference>
<dbReference type="InterPro" id="IPR002491">
    <property type="entry name" value="ABC_transptr_periplasmic_BD"/>
</dbReference>
<dbReference type="SUPFAM" id="SSF46689">
    <property type="entry name" value="Homeodomain-like"/>
    <property type="match status" value="2"/>
</dbReference>
<dbReference type="Gene3D" id="1.10.10.60">
    <property type="entry name" value="Homeodomain-like"/>
    <property type="match status" value="2"/>
</dbReference>
<dbReference type="Pfam" id="PF01497">
    <property type="entry name" value="Peripla_BP_2"/>
    <property type="match status" value="1"/>
</dbReference>
<dbReference type="SMART" id="SM00342">
    <property type="entry name" value="HTH_ARAC"/>
    <property type="match status" value="1"/>
</dbReference>
<evidence type="ECO:0000256" key="2">
    <source>
        <dbReference type="ARBA" id="ARBA00023125"/>
    </source>
</evidence>
<protein>
    <submittedName>
        <fullName evidence="6">AraC family transcriptional regulator</fullName>
    </submittedName>
</protein>
<reference evidence="6" key="1">
    <citation type="submission" date="2024-05" db="EMBL/GenBank/DDBJ databases">
        <title>Draft genome assemblies of 36 bacteria isolated from hibernating arctic ground squirrels.</title>
        <authorList>
            <person name="McKee H."/>
            <person name="Mullen L."/>
            <person name="Drown D.M."/>
            <person name="Duddleston K.N."/>
        </authorList>
    </citation>
    <scope>NUCLEOTIDE SEQUENCE</scope>
    <source>
        <strain evidence="6">AN1007</strain>
    </source>
</reference>
<dbReference type="SUPFAM" id="SSF51215">
    <property type="entry name" value="Regulatory protein AraC"/>
    <property type="match status" value="1"/>
</dbReference>
<dbReference type="PANTHER" id="PTHR43280">
    <property type="entry name" value="ARAC-FAMILY TRANSCRIPTIONAL REGULATOR"/>
    <property type="match status" value="1"/>
</dbReference>
<accession>A0AAU8N6U7</accession>
<dbReference type="GO" id="GO:0003700">
    <property type="term" value="F:DNA-binding transcription factor activity"/>
    <property type="evidence" value="ECO:0007669"/>
    <property type="project" value="InterPro"/>
</dbReference>
<dbReference type="PANTHER" id="PTHR43280:SF2">
    <property type="entry name" value="HTH-TYPE TRANSCRIPTIONAL REGULATOR EXSA"/>
    <property type="match status" value="1"/>
</dbReference>
<dbReference type="PROSITE" id="PS50983">
    <property type="entry name" value="FE_B12_PBP"/>
    <property type="match status" value="1"/>
</dbReference>
<dbReference type="InterPro" id="IPR018062">
    <property type="entry name" value="HTH_AraC-typ_CS"/>
</dbReference>
<feature type="domain" description="Fe/B12 periplasmic-binding" evidence="5">
    <location>
        <begin position="274"/>
        <end position="534"/>
    </location>
</feature>
<dbReference type="InterPro" id="IPR018060">
    <property type="entry name" value="HTH_AraC"/>
</dbReference>
<dbReference type="GO" id="GO:0043565">
    <property type="term" value="F:sequence-specific DNA binding"/>
    <property type="evidence" value="ECO:0007669"/>
    <property type="project" value="InterPro"/>
</dbReference>
<dbReference type="Pfam" id="PF02311">
    <property type="entry name" value="AraC_binding"/>
    <property type="match status" value="1"/>
</dbReference>
<dbReference type="InterPro" id="IPR009057">
    <property type="entry name" value="Homeodomain-like_sf"/>
</dbReference>
<evidence type="ECO:0000313" key="6">
    <source>
        <dbReference type="EMBL" id="XCP92822.1"/>
    </source>
</evidence>
<dbReference type="Pfam" id="PF12833">
    <property type="entry name" value="HTH_18"/>
    <property type="match status" value="1"/>
</dbReference>
<dbReference type="InterPro" id="IPR037923">
    <property type="entry name" value="HTH-like"/>
</dbReference>
<dbReference type="RefSeq" id="WP_342555247.1">
    <property type="nucleotide sequence ID" value="NZ_CP159992.1"/>
</dbReference>
<sequence length="534" mass="61839">MGRSNEWIKRLEQLYLSSVHICDYDGISGEVQYRVWKRFALCRVMRGTGTLTIDNVMHTLSPDDWFMLSPGMHVELQVNMDGPLRYQIILFSGVELVRIRNVWQAKGFDFPVTGRLQFSSNTRELREMMDRFFYKNYAAAESGNLDRKYLLHQLLIRLLTCVRQASKPQAGIDLAVDYMTQHYMKEIRIEEMARLAGLSVNHFIRTFKRQFEMTPMDYILQQRMAKAKQLLFSTDKIKRIAEQVGYRDEHYFSRVFKKNEGVAPTLYMKNKVSRIAALYYGLDDVVATLGLKPVSALSYVQRVAHPIRMTAGAADYSQVLILDSFGQNYDKLKRLQPDLIITSDRMQPNEWMHHIAPTAVLKHSNQVGDSLLYMADIMGRSEHAVRWIEQHAELSRILQAGIQSKWGKQTAMFIRVSSGFCRMYGLHNQTGALLYEDLGFQMPEHYPKEQWAVEMNNDNVQLFNVDHVFIMVDPTEEARIQFERLQHSAGWLSSKAVQEGHIYNAGDIFFRTLGPTGRLMAMRYAADQLGVRVR</sequence>
<gene>
    <name evidence="6" type="ORF">ABXS70_16380</name>
</gene>
<evidence type="ECO:0000259" key="4">
    <source>
        <dbReference type="PROSITE" id="PS01124"/>
    </source>
</evidence>
<feature type="domain" description="HTH araC/xylS-type" evidence="4">
    <location>
        <begin position="173"/>
        <end position="270"/>
    </location>
</feature>
<organism evidence="6">
    <name type="scientific">Paenibacillus sp. AN1007</name>
    <dbReference type="NCBI Taxonomy" id="3151385"/>
    <lineage>
        <taxon>Bacteria</taxon>
        <taxon>Bacillati</taxon>
        <taxon>Bacillota</taxon>
        <taxon>Bacilli</taxon>
        <taxon>Bacillales</taxon>
        <taxon>Paenibacillaceae</taxon>
        <taxon>Paenibacillus</taxon>
    </lineage>
</organism>
<keyword evidence="1" id="KW-0805">Transcription regulation</keyword>
<dbReference type="EMBL" id="CP159992">
    <property type="protein sequence ID" value="XCP92822.1"/>
    <property type="molecule type" value="Genomic_DNA"/>
</dbReference>
<evidence type="ECO:0000259" key="5">
    <source>
        <dbReference type="PROSITE" id="PS50983"/>
    </source>
</evidence>
<evidence type="ECO:0000256" key="1">
    <source>
        <dbReference type="ARBA" id="ARBA00023015"/>
    </source>
</evidence>
<dbReference type="AlphaFoldDB" id="A0AAU8N6U7"/>